<dbReference type="InterPro" id="IPR012696">
    <property type="entry name" value="PhnM"/>
</dbReference>
<dbReference type="InterPro" id="IPR032466">
    <property type="entry name" value="Metal_Hydrolase"/>
</dbReference>
<organism evidence="1">
    <name type="scientific">Gymnodinialimonas phycosphaerae</name>
    <dbReference type="NCBI Taxonomy" id="2841589"/>
    <lineage>
        <taxon>Bacteria</taxon>
        <taxon>Pseudomonadati</taxon>
        <taxon>Pseudomonadota</taxon>
        <taxon>Alphaproteobacteria</taxon>
        <taxon>Rhodobacterales</taxon>
        <taxon>Paracoccaceae</taxon>
        <taxon>Gymnodinialimonas</taxon>
    </lineage>
</organism>
<dbReference type="EMBL" id="CP078073">
    <property type="protein sequence ID" value="QXL89945.1"/>
    <property type="molecule type" value="Genomic_DNA"/>
</dbReference>
<dbReference type="NCBIfam" id="NF011984">
    <property type="entry name" value="PRK15446.1-5"/>
    <property type="match status" value="1"/>
</dbReference>
<dbReference type="GO" id="GO:0019700">
    <property type="term" value="P:organic phosphonate catabolic process"/>
    <property type="evidence" value="ECO:0007669"/>
    <property type="project" value="InterPro"/>
</dbReference>
<dbReference type="SUPFAM" id="SSF51338">
    <property type="entry name" value="Composite domain of metallo-dependent hydrolases"/>
    <property type="match status" value="1"/>
</dbReference>
<dbReference type="NCBIfam" id="NF011990">
    <property type="entry name" value="PRK15446.2-6"/>
    <property type="match status" value="1"/>
</dbReference>
<evidence type="ECO:0000313" key="1">
    <source>
        <dbReference type="EMBL" id="QXL89945.1"/>
    </source>
</evidence>
<dbReference type="EC" id="3.6.1.63" evidence="1"/>
<dbReference type="InterPro" id="IPR051781">
    <property type="entry name" value="Metallo-dep_Hydrolase"/>
</dbReference>
<dbReference type="RefSeq" id="WP_257894814.1">
    <property type="nucleotide sequence ID" value="NZ_JAIMBW010000001.1"/>
</dbReference>
<keyword evidence="2" id="KW-1185">Reference proteome</keyword>
<accession>A0A975YI06</accession>
<dbReference type="PANTHER" id="PTHR43135:SF3">
    <property type="entry name" value="ALPHA-D-RIBOSE 1-METHYLPHOSPHONATE 5-TRIPHOSPHATE DIPHOSPHATASE"/>
    <property type="match status" value="1"/>
</dbReference>
<dbReference type="PIRSF" id="PIRSF038971">
    <property type="entry name" value="PhnM"/>
    <property type="match status" value="1"/>
</dbReference>
<proteinExistence type="predicted"/>
<name>A0A975YI06_9RHOB</name>
<dbReference type="AlphaFoldDB" id="A0A975YI06"/>
<dbReference type="EMBL" id="JAIMBW010000001">
    <property type="protein sequence ID" value="MBY4891903.1"/>
    <property type="molecule type" value="Genomic_DNA"/>
</dbReference>
<protein>
    <submittedName>
        <fullName evidence="1">Alpha-D-ribose 1-methylphosphonate 5-triphosphate diphosphatase</fullName>
        <ecNumber evidence="1">3.6.1.63</ecNumber>
    </submittedName>
</protein>
<dbReference type="NCBIfam" id="NF011987">
    <property type="entry name" value="PRK15446.2-3"/>
    <property type="match status" value="1"/>
</dbReference>
<keyword evidence="1" id="KW-0378">Hydrolase</keyword>
<dbReference type="SUPFAM" id="SSF51556">
    <property type="entry name" value="Metallo-dependent hydrolases"/>
    <property type="match status" value="1"/>
</dbReference>
<reference evidence="1 2" key="1">
    <citation type="submission" date="2021-07" db="EMBL/GenBank/DDBJ databases">
        <title>Karlodiniumbacter phycospheric gen. nov., sp. nov., a phycosphere bacterium isolated from karlodinium veneficum.</title>
        <authorList>
            <person name="Peng Y."/>
            <person name="Jiang L."/>
            <person name="Lee J."/>
        </authorList>
    </citation>
    <scope>NUCLEOTIDE SEQUENCE</scope>
    <source>
        <strain evidence="1 2">N5</strain>
    </source>
</reference>
<dbReference type="Gene3D" id="2.30.40.10">
    <property type="entry name" value="Urease, subunit C, domain 1"/>
    <property type="match status" value="1"/>
</dbReference>
<gene>
    <name evidence="1" type="ORF">KUL25_03895</name>
</gene>
<evidence type="ECO:0000313" key="2">
    <source>
        <dbReference type="Proteomes" id="UP000693972"/>
    </source>
</evidence>
<sequence length="381" mass="40216">MSDPLVLANARLIFPDGEARGRVTVIDGKIVEIAQDANVPPGAVDCEGDVLAPGLIELHTDNLERHIRPRPAVHWPHDAAIVGHDAELASCGITSVFDAIRVGSIEGTGGTGWSRYARDLADELLALRASGALKISHHLHLRAEVCSHSLLDELAEFGPRDRVGIVSLMDHTPGQRQFADIGQYETYMKGKHGLSHDSFEAHVATRQALGEKVRDTHEAAAVAAAGRLGAVLASHDDTLVDHVERSAGYGIALAEFPTTKAAAQACRANGIAVMMGAPNLVRGGSHSGNVAATDLAEAGLLDILSSDYVPSALLYSAVLLGQLWADLPRAMATVTAMPARAAGLTDRGEIALGHRADLIRFRTQGNVPVLHGVWSAGHRVA</sequence>
<dbReference type="NCBIfam" id="TIGR02318">
    <property type="entry name" value="phosphono_phnM"/>
    <property type="match status" value="1"/>
</dbReference>
<dbReference type="GO" id="GO:0016810">
    <property type="term" value="F:hydrolase activity, acting on carbon-nitrogen (but not peptide) bonds"/>
    <property type="evidence" value="ECO:0007669"/>
    <property type="project" value="InterPro"/>
</dbReference>
<dbReference type="PANTHER" id="PTHR43135">
    <property type="entry name" value="ALPHA-D-RIBOSE 1-METHYLPHOSPHONATE 5-TRIPHOSPHATE DIPHOSPHATASE"/>
    <property type="match status" value="1"/>
</dbReference>
<dbReference type="InterPro" id="IPR011059">
    <property type="entry name" value="Metal-dep_hydrolase_composite"/>
</dbReference>
<dbReference type="Proteomes" id="UP000693972">
    <property type="component" value="Unassembled WGS sequence"/>
</dbReference>